<reference evidence="1 2" key="1">
    <citation type="journal article" date="2022" name="G3 (Bethesda)">
        <title>Enemy or ally: a genomic approach to elucidate the lifestyle of Phyllosticta citrichinaensis.</title>
        <authorList>
            <person name="Buijs V.A."/>
            <person name="Groenewald J.Z."/>
            <person name="Haridas S."/>
            <person name="LaButti K.M."/>
            <person name="Lipzen A."/>
            <person name="Martin F.M."/>
            <person name="Barry K."/>
            <person name="Grigoriev I.V."/>
            <person name="Crous P.W."/>
            <person name="Seidl M.F."/>
        </authorList>
    </citation>
    <scope>NUCLEOTIDE SEQUENCE [LARGE SCALE GENOMIC DNA]</scope>
    <source>
        <strain evidence="1 2">CBS 129764</strain>
    </source>
</reference>
<comment type="caution">
    <text evidence="1">The sequence shown here is derived from an EMBL/GenBank/DDBJ whole genome shotgun (WGS) entry which is preliminary data.</text>
</comment>
<proteinExistence type="predicted"/>
<dbReference type="InterPro" id="IPR023214">
    <property type="entry name" value="HAD_sf"/>
</dbReference>
<dbReference type="InterPro" id="IPR008930">
    <property type="entry name" value="Terpenoid_cyclase/PrenylTrfase"/>
</dbReference>
<gene>
    <name evidence="1" type="ORF">IWX90DRAFT_473195</name>
</gene>
<dbReference type="EMBL" id="JBBWUH010000010">
    <property type="protein sequence ID" value="KAK8155751.1"/>
    <property type="molecule type" value="Genomic_DNA"/>
</dbReference>
<dbReference type="SUPFAM" id="SSF48239">
    <property type="entry name" value="Terpenoid cyclases/Protein prenyltransferases"/>
    <property type="match status" value="1"/>
</dbReference>
<organism evidence="1 2">
    <name type="scientific">Phyllosticta citrichinensis</name>
    <dbReference type="NCBI Taxonomy" id="1130410"/>
    <lineage>
        <taxon>Eukaryota</taxon>
        <taxon>Fungi</taxon>
        <taxon>Dikarya</taxon>
        <taxon>Ascomycota</taxon>
        <taxon>Pezizomycotina</taxon>
        <taxon>Dothideomycetes</taxon>
        <taxon>Dothideomycetes incertae sedis</taxon>
        <taxon>Botryosphaeriales</taxon>
        <taxon>Phyllostictaceae</taxon>
        <taxon>Phyllosticta</taxon>
    </lineage>
</organism>
<dbReference type="Proteomes" id="UP001456524">
    <property type="component" value="Unassembled WGS sequence"/>
</dbReference>
<name>A0ABR1XI06_9PEZI</name>
<sequence length="457" mass="52008">MAVTRPKNIIFDIGDFLDSPTWHAYDCGTFGQEECYTRLAEQFGVAAADIGDAFQRARDSLAQEKVLVDTILELRRAHPELRVFAMSNISGPDWAYLKKEFNWEIFDRVFTSCEAGMSKPDLRFNRLVLEQANASPSETVFVDEKLENVIAARSLGVTGIVCESSAEVRRKLLNLLSDPLQRGNIVVRDHFAQLLAYEVTGDLDLFELRYHDRTWNYFIGQSLDTLEGFPNDVDTTSYAYKLLPVDPNMAHSIIDEMLSPKGLTGDGIFKVYFYPGRARTDPTVCINALRLLYKYGRGNEEQVKPTKHWIHNVLFHRAYLQGTRYYHSPDTFLYFFTRLLAGNPGSDMYRSTAALLQERLRERTNVQSDALELGMRILACHLMGIRDDLDLFQLLDMQTEDGSFEMGYLCMYEKPGVKLGHRGLTTALAIRAVEAKLRLTNGRVSLEVVDFNKVGED</sequence>
<protein>
    <submittedName>
        <fullName evidence="1">HAD-like domain-containing protein</fullName>
    </submittedName>
</protein>
<dbReference type="PANTHER" id="PTHR43611:SF3">
    <property type="entry name" value="FLAVIN MONONUCLEOTIDE HYDROLASE 1, CHLOROPLATIC"/>
    <property type="match status" value="1"/>
</dbReference>
<dbReference type="NCBIfam" id="TIGR01509">
    <property type="entry name" value="HAD-SF-IA-v3"/>
    <property type="match status" value="1"/>
</dbReference>
<evidence type="ECO:0000313" key="1">
    <source>
        <dbReference type="EMBL" id="KAK8155751.1"/>
    </source>
</evidence>
<dbReference type="SUPFAM" id="SSF56784">
    <property type="entry name" value="HAD-like"/>
    <property type="match status" value="1"/>
</dbReference>
<dbReference type="InterPro" id="IPR023198">
    <property type="entry name" value="PGP-like_dom2"/>
</dbReference>
<dbReference type="PANTHER" id="PTHR43611">
    <property type="entry name" value="ALPHA-D-GLUCOSE 1-PHOSPHATE PHOSPHATASE"/>
    <property type="match status" value="1"/>
</dbReference>
<dbReference type="InterPro" id="IPR006439">
    <property type="entry name" value="HAD-SF_hydro_IA"/>
</dbReference>
<dbReference type="Gene3D" id="1.10.150.240">
    <property type="entry name" value="Putative phosphatase, domain 2"/>
    <property type="match status" value="1"/>
</dbReference>
<evidence type="ECO:0000313" key="2">
    <source>
        <dbReference type="Proteomes" id="UP001456524"/>
    </source>
</evidence>
<keyword evidence="2" id="KW-1185">Reference proteome</keyword>
<dbReference type="Gene3D" id="3.40.50.1000">
    <property type="entry name" value="HAD superfamily/HAD-like"/>
    <property type="match status" value="1"/>
</dbReference>
<accession>A0ABR1XI06</accession>
<dbReference type="InterPro" id="IPR036412">
    <property type="entry name" value="HAD-like_sf"/>
</dbReference>